<dbReference type="InterPro" id="IPR000933">
    <property type="entry name" value="Glyco_hydro_29"/>
</dbReference>
<dbReference type="AlphaFoldDB" id="A0A6G2DXY3"/>
<proteinExistence type="inferred from homology"/>
<evidence type="ECO:0000256" key="1">
    <source>
        <dbReference type="ARBA" id="ARBA00004071"/>
    </source>
</evidence>
<dbReference type="EC" id="3.2.1.51" evidence="3"/>
<evidence type="ECO:0000256" key="3">
    <source>
        <dbReference type="ARBA" id="ARBA00012662"/>
    </source>
</evidence>
<dbReference type="InterPro" id="IPR016286">
    <property type="entry name" value="FUC_metazoa-typ"/>
</dbReference>
<protein>
    <recommendedName>
        <fullName evidence="3">alpha-L-fucosidase</fullName>
        <ecNumber evidence="3">3.2.1.51</ecNumber>
    </recommendedName>
</protein>
<reference evidence="8 9" key="1">
    <citation type="submission" date="2019-11" db="EMBL/GenBank/DDBJ databases">
        <title>Growth characteristics of pneumococcus vary with the chemical composition of the capsule and with environmental conditions.</title>
        <authorList>
            <person name="Tothpal A."/>
            <person name="Desobry K."/>
            <person name="Joshi S."/>
            <person name="Wyllie A.L."/>
            <person name="Weinberger D.M."/>
        </authorList>
    </citation>
    <scope>NUCLEOTIDE SEQUENCE [LARGE SCALE GENOMIC DNA]</scope>
    <source>
        <strain evidence="9">pnumococcus23A</strain>
    </source>
</reference>
<dbReference type="Gene3D" id="3.20.20.80">
    <property type="entry name" value="Glycosidases"/>
    <property type="match status" value="1"/>
</dbReference>
<feature type="non-terminal residue" evidence="8">
    <location>
        <position position="1"/>
    </location>
</feature>
<dbReference type="Proteomes" id="UP000490982">
    <property type="component" value="Unassembled WGS sequence"/>
</dbReference>
<evidence type="ECO:0000259" key="7">
    <source>
        <dbReference type="Pfam" id="PF01120"/>
    </source>
</evidence>
<comment type="function">
    <text evidence="1">Alpha-L-fucosidase is responsible for hydrolyzing the alpha-1,6-linked fucose joined to the reducing-end N-acetylglucosamine of the carbohydrate moieties of glycoproteins.</text>
</comment>
<feature type="non-terminal residue" evidence="8">
    <location>
        <position position="85"/>
    </location>
</feature>
<dbReference type="Pfam" id="PF01120">
    <property type="entry name" value="Alpha_L_fucos"/>
    <property type="match status" value="1"/>
</dbReference>
<dbReference type="GO" id="GO:0006004">
    <property type="term" value="P:fucose metabolic process"/>
    <property type="evidence" value="ECO:0007669"/>
    <property type="project" value="InterPro"/>
</dbReference>
<comment type="similarity">
    <text evidence="2">Belongs to the glycosyl hydrolase 29 family.</text>
</comment>
<comment type="caution">
    <text evidence="8">The sequence shown here is derived from an EMBL/GenBank/DDBJ whole genome shotgun (WGS) entry which is preliminary data.</text>
</comment>
<evidence type="ECO:0000256" key="5">
    <source>
        <dbReference type="ARBA" id="ARBA00022801"/>
    </source>
</evidence>
<evidence type="ECO:0000256" key="4">
    <source>
        <dbReference type="ARBA" id="ARBA00022729"/>
    </source>
</evidence>
<evidence type="ECO:0000313" key="9">
    <source>
        <dbReference type="Proteomes" id="UP000490982"/>
    </source>
</evidence>
<dbReference type="RefSeq" id="WP_196301723.1">
    <property type="nucleotide sequence ID" value="NZ_WNHS01000779.1"/>
</dbReference>
<dbReference type="PANTHER" id="PTHR10030">
    <property type="entry name" value="ALPHA-L-FUCOSIDASE"/>
    <property type="match status" value="1"/>
</dbReference>
<dbReference type="InterPro" id="IPR017853">
    <property type="entry name" value="GH"/>
</dbReference>
<dbReference type="InterPro" id="IPR013780">
    <property type="entry name" value="Glyco_hydro_b"/>
</dbReference>
<evidence type="ECO:0000313" key="8">
    <source>
        <dbReference type="EMBL" id="MTW25865.1"/>
    </source>
</evidence>
<name>A0A6G2DXY3_STREE</name>
<evidence type="ECO:0000256" key="2">
    <source>
        <dbReference type="ARBA" id="ARBA00007951"/>
    </source>
</evidence>
<dbReference type="GO" id="GO:0004560">
    <property type="term" value="F:alpha-L-fucosidase activity"/>
    <property type="evidence" value="ECO:0007669"/>
    <property type="project" value="InterPro"/>
</dbReference>
<organism evidence="8 9">
    <name type="scientific">Streptococcus pneumoniae</name>
    <dbReference type="NCBI Taxonomy" id="1313"/>
    <lineage>
        <taxon>Bacteria</taxon>
        <taxon>Bacillati</taxon>
        <taxon>Bacillota</taxon>
        <taxon>Bacilli</taxon>
        <taxon>Lactobacillales</taxon>
        <taxon>Streptococcaceae</taxon>
        <taxon>Streptococcus</taxon>
    </lineage>
</organism>
<evidence type="ECO:0000256" key="6">
    <source>
        <dbReference type="ARBA" id="ARBA00023295"/>
    </source>
</evidence>
<dbReference type="GO" id="GO:0016139">
    <property type="term" value="P:glycoside catabolic process"/>
    <property type="evidence" value="ECO:0007669"/>
    <property type="project" value="TreeGrafter"/>
</dbReference>
<dbReference type="GO" id="GO:0005764">
    <property type="term" value="C:lysosome"/>
    <property type="evidence" value="ECO:0007669"/>
    <property type="project" value="TreeGrafter"/>
</dbReference>
<keyword evidence="5" id="KW-0378">Hydrolase</keyword>
<dbReference type="PRINTS" id="PR00741">
    <property type="entry name" value="GLHYDRLASE29"/>
</dbReference>
<dbReference type="EMBL" id="WNHS01000779">
    <property type="protein sequence ID" value="MTW25865.1"/>
    <property type="molecule type" value="Genomic_DNA"/>
</dbReference>
<dbReference type="InterPro" id="IPR057739">
    <property type="entry name" value="Glyco_hydro_29_N"/>
</dbReference>
<accession>A0A6G2DXY3</accession>
<sequence>SSQTLIRKLVECVSKNGNMILNVGPDALGRINDSSKKILDNFHRWMSRNGEAIYGCSGDENLPKPDWGYYTRDENTVYAHVFEQP</sequence>
<dbReference type="PANTHER" id="PTHR10030:SF37">
    <property type="entry name" value="ALPHA-L-FUCOSIDASE-RELATED"/>
    <property type="match status" value="1"/>
</dbReference>
<keyword evidence="6" id="KW-0326">Glycosidase</keyword>
<gene>
    <name evidence="8" type="ORF">GM537_13900</name>
</gene>
<keyword evidence="4" id="KW-0732">Signal</keyword>
<dbReference type="SUPFAM" id="SSF51445">
    <property type="entry name" value="(Trans)glycosidases"/>
    <property type="match status" value="1"/>
</dbReference>
<feature type="domain" description="Glycoside hydrolase family 29 N-terminal" evidence="7">
    <location>
        <begin position="1"/>
        <end position="51"/>
    </location>
</feature>
<dbReference type="Gene3D" id="2.60.40.1180">
    <property type="entry name" value="Golgi alpha-mannosidase II"/>
    <property type="match status" value="1"/>
</dbReference>